<accession>A0A2T2YNE2</accession>
<feature type="short sequence motif" description="GXSXG" evidence="4">
    <location>
        <begin position="36"/>
        <end position="40"/>
    </location>
</feature>
<dbReference type="EMBL" id="PYFT01000001">
    <property type="protein sequence ID" value="PSR57021.1"/>
    <property type="molecule type" value="Genomic_DNA"/>
</dbReference>
<gene>
    <name evidence="6" type="ORF">AHMF7605_27815</name>
</gene>
<organism evidence="6 7">
    <name type="scientific">Adhaeribacter arboris</name>
    <dbReference type="NCBI Taxonomy" id="2072846"/>
    <lineage>
        <taxon>Bacteria</taxon>
        <taxon>Pseudomonadati</taxon>
        <taxon>Bacteroidota</taxon>
        <taxon>Cytophagia</taxon>
        <taxon>Cytophagales</taxon>
        <taxon>Hymenobacteraceae</taxon>
        <taxon>Adhaeribacter</taxon>
    </lineage>
</organism>
<dbReference type="SUPFAM" id="SSF52151">
    <property type="entry name" value="FabD/lysophospholipase-like"/>
    <property type="match status" value="1"/>
</dbReference>
<sequence length="253" mass="27830">MKIGLVMSGGAVHGVAHLGALKALTELQIPLHAISGVSSGAIAGAFFAAGYTPEEIYKLATELPYWQLAKPAFNKRGLIRLDKLEKEFSKYLGNKTFEDLNLPLFICATDLRQGTTVYFSSGNLITPLLASNTVPLLSPPVEYQNHLLVDGGLLNNLPVECLLNITDFRIALHVNPMNTQAELKTFRSILERTCHLAINNNVHPRLSLCNLIIEPPALKYFSLTDLKNARFMFEAGYEHTISLADKLVALKNS</sequence>
<name>A0A2T2YNE2_9BACT</name>
<evidence type="ECO:0000256" key="1">
    <source>
        <dbReference type="ARBA" id="ARBA00022801"/>
    </source>
</evidence>
<evidence type="ECO:0000313" key="7">
    <source>
        <dbReference type="Proteomes" id="UP000240357"/>
    </source>
</evidence>
<dbReference type="OrthoDB" id="9770965at2"/>
<dbReference type="InterPro" id="IPR016035">
    <property type="entry name" value="Acyl_Trfase/lysoPLipase"/>
</dbReference>
<protein>
    <recommendedName>
        <fullName evidence="5">PNPLA domain-containing protein</fullName>
    </recommendedName>
</protein>
<evidence type="ECO:0000259" key="5">
    <source>
        <dbReference type="PROSITE" id="PS51635"/>
    </source>
</evidence>
<dbReference type="AlphaFoldDB" id="A0A2T2YNE2"/>
<dbReference type="Proteomes" id="UP000240357">
    <property type="component" value="Unassembled WGS sequence"/>
</dbReference>
<keyword evidence="1 4" id="KW-0378">Hydrolase</keyword>
<dbReference type="Pfam" id="PF01734">
    <property type="entry name" value="Patatin"/>
    <property type="match status" value="1"/>
</dbReference>
<evidence type="ECO:0000256" key="2">
    <source>
        <dbReference type="ARBA" id="ARBA00022963"/>
    </source>
</evidence>
<dbReference type="Gene3D" id="3.40.1090.10">
    <property type="entry name" value="Cytosolic phospholipase A2 catalytic domain"/>
    <property type="match status" value="2"/>
</dbReference>
<evidence type="ECO:0000256" key="3">
    <source>
        <dbReference type="ARBA" id="ARBA00023098"/>
    </source>
</evidence>
<dbReference type="PROSITE" id="PS51635">
    <property type="entry name" value="PNPLA"/>
    <property type="match status" value="1"/>
</dbReference>
<feature type="active site" description="Nucleophile" evidence="4">
    <location>
        <position position="38"/>
    </location>
</feature>
<evidence type="ECO:0000313" key="6">
    <source>
        <dbReference type="EMBL" id="PSR57021.1"/>
    </source>
</evidence>
<dbReference type="RefSeq" id="WP_106933193.1">
    <property type="nucleotide sequence ID" value="NZ_PYFT01000001.1"/>
</dbReference>
<comment type="caution">
    <text evidence="4">Lacks conserved residue(s) required for the propagation of feature annotation.</text>
</comment>
<keyword evidence="3 4" id="KW-0443">Lipid metabolism</keyword>
<proteinExistence type="predicted"/>
<feature type="active site" description="Proton acceptor" evidence="4">
    <location>
        <position position="150"/>
    </location>
</feature>
<keyword evidence="2 4" id="KW-0442">Lipid degradation</keyword>
<dbReference type="InterPro" id="IPR002641">
    <property type="entry name" value="PNPLA_dom"/>
</dbReference>
<feature type="short sequence motif" description="DGA/G" evidence="4">
    <location>
        <begin position="150"/>
        <end position="152"/>
    </location>
</feature>
<evidence type="ECO:0000256" key="4">
    <source>
        <dbReference type="PROSITE-ProRule" id="PRU01161"/>
    </source>
</evidence>
<dbReference type="InterPro" id="IPR050301">
    <property type="entry name" value="NTE"/>
</dbReference>
<dbReference type="GO" id="GO:0016787">
    <property type="term" value="F:hydrolase activity"/>
    <property type="evidence" value="ECO:0007669"/>
    <property type="project" value="UniProtKB-UniRule"/>
</dbReference>
<reference evidence="6 7" key="1">
    <citation type="submission" date="2018-03" db="EMBL/GenBank/DDBJ databases">
        <title>Adhaeribacter sp. HMF7605 Genome sequencing and assembly.</title>
        <authorList>
            <person name="Kang H."/>
            <person name="Kang J."/>
            <person name="Cha I."/>
            <person name="Kim H."/>
            <person name="Joh K."/>
        </authorList>
    </citation>
    <scope>NUCLEOTIDE SEQUENCE [LARGE SCALE GENOMIC DNA]</scope>
    <source>
        <strain evidence="6 7">HMF7605</strain>
    </source>
</reference>
<dbReference type="PANTHER" id="PTHR14226">
    <property type="entry name" value="NEUROPATHY TARGET ESTERASE/SWISS CHEESE D.MELANOGASTER"/>
    <property type="match status" value="1"/>
</dbReference>
<dbReference type="GO" id="GO:0016042">
    <property type="term" value="P:lipid catabolic process"/>
    <property type="evidence" value="ECO:0007669"/>
    <property type="project" value="UniProtKB-UniRule"/>
</dbReference>
<comment type="caution">
    <text evidence="6">The sequence shown here is derived from an EMBL/GenBank/DDBJ whole genome shotgun (WGS) entry which is preliminary data.</text>
</comment>
<keyword evidence="7" id="KW-1185">Reference proteome</keyword>
<dbReference type="PANTHER" id="PTHR14226:SF78">
    <property type="entry name" value="SLR0060 PROTEIN"/>
    <property type="match status" value="1"/>
</dbReference>
<feature type="domain" description="PNPLA" evidence="5">
    <location>
        <begin position="5"/>
        <end position="163"/>
    </location>
</feature>